<reference evidence="1" key="2">
    <citation type="journal article" date="2021" name="PeerJ">
        <title>Extensive microbial diversity within the chicken gut microbiome revealed by metagenomics and culture.</title>
        <authorList>
            <person name="Gilroy R."/>
            <person name="Ravi A."/>
            <person name="Getino M."/>
            <person name="Pursley I."/>
            <person name="Horton D.L."/>
            <person name="Alikhan N.F."/>
            <person name="Baker D."/>
            <person name="Gharbi K."/>
            <person name="Hall N."/>
            <person name="Watson M."/>
            <person name="Adriaenssens E.M."/>
            <person name="Foster-Nyarko E."/>
            <person name="Jarju S."/>
            <person name="Secka A."/>
            <person name="Antonio M."/>
            <person name="Oren A."/>
            <person name="Chaudhuri R.R."/>
            <person name="La Ragione R."/>
            <person name="Hildebrand F."/>
            <person name="Pallen M.J."/>
        </authorList>
    </citation>
    <scope>NUCLEOTIDE SEQUENCE</scope>
    <source>
        <strain evidence="1">10406</strain>
    </source>
</reference>
<dbReference type="Pfam" id="PF12847">
    <property type="entry name" value="Methyltransf_18"/>
    <property type="match status" value="1"/>
</dbReference>
<keyword evidence="1" id="KW-0489">Methyltransferase</keyword>
<dbReference type="InterPro" id="IPR006901">
    <property type="entry name" value="TrmK"/>
</dbReference>
<comment type="caution">
    <text evidence="1">The sequence shown here is derived from an EMBL/GenBank/DDBJ whole genome shotgun (WGS) entry which is preliminary data.</text>
</comment>
<protein>
    <submittedName>
        <fullName evidence="1">SAM-dependent methyltransferase</fullName>
    </submittedName>
</protein>
<evidence type="ECO:0000313" key="2">
    <source>
        <dbReference type="Proteomes" id="UP000886857"/>
    </source>
</evidence>
<dbReference type="SUPFAM" id="SSF53335">
    <property type="entry name" value="S-adenosyl-L-methionine-dependent methyltransferases"/>
    <property type="match status" value="1"/>
</dbReference>
<accession>A0A9D1SW12</accession>
<dbReference type="Gene3D" id="3.40.50.150">
    <property type="entry name" value="Vaccinia Virus protein VP39"/>
    <property type="match status" value="1"/>
</dbReference>
<reference evidence="1" key="1">
    <citation type="submission" date="2020-10" db="EMBL/GenBank/DDBJ databases">
        <authorList>
            <person name="Gilroy R."/>
        </authorList>
    </citation>
    <scope>NUCLEOTIDE SEQUENCE</scope>
    <source>
        <strain evidence="1">10406</strain>
    </source>
</reference>
<dbReference type="GO" id="GO:0032259">
    <property type="term" value="P:methylation"/>
    <property type="evidence" value="ECO:0007669"/>
    <property type="project" value="UniProtKB-KW"/>
</dbReference>
<dbReference type="AlphaFoldDB" id="A0A9D1SW12"/>
<dbReference type="EMBL" id="DVOE01000030">
    <property type="protein sequence ID" value="HIU98628.1"/>
    <property type="molecule type" value="Genomic_DNA"/>
</dbReference>
<dbReference type="Proteomes" id="UP000886857">
    <property type="component" value="Unassembled WGS sequence"/>
</dbReference>
<dbReference type="PANTHER" id="PTHR38451:SF1">
    <property type="entry name" value="TRNA (ADENINE(22)-N(1))-METHYLTRANSFERASE"/>
    <property type="match status" value="1"/>
</dbReference>
<dbReference type="InterPro" id="IPR029063">
    <property type="entry name" value="SAM-dependent_MTases_sf"/>
</dbReference>
<name>A0A9D1SW12_9FIRM</name>
<keyword evidence="1" id="KW-0808">Transferase</keyword>
<organism evidence="1 2">
    <name type="scientific">Candidatus Limadaptatus stercoripullorum</name>
    <dbReference type="NCBI Taxonomy" id="2840846"/>
    <lineage>
        <taxon>Bacteria</taxon>
        <taxon>Bacillati</taxon>
        <taxon>Bacillota</taxon>
        <taxon>Clostridia</taxon>
        <taxon>Eubacteriales</taxon>
        <taxon>Candidatus Limadaptatus</taxon>
    </lineage>
</organism>
<gene>
    <name evidence="1" type="ORF">IAC73_02150</name>
</gene>
<dbReference type="PIRSF" id="PIRSF018637">
    <property type="entry name" value="TrmK"/>
    <property type="match status" value="1"/>
</dbReference>
<evidence type="ECO:0000313" key="1">
    <source>
        <dbReference type="EMBL" id="HIU98628.1"/>
    </source>
</evidence>
<dbReference type="GO" id="GO:0160105">
    <property type="term" value="F:tRNA (adenine(22)-N1)-methyltransferase activity"/>
    <property type="evidence" value="ECO:0007669"/>
    <property type="project" value="InterPro"/>
</dbReference>
<proteinExistence type="predicted"/>
<dbReference type="PANTHER" id="PTHR38451">
    <property type="entry name" value="TRNA (ADENINE(22)-N(1))-METHYLTRANSFERASE"/>
    <property type="match status" value="1"/>
</dbReference>
<sequence length="220" mass="23498">MPVKLDARLNAIAMLCRPVEGGTFADIGCDHGKLACHLAGLSAKKVIATDISLPSLAKAAALADKFGATDRVETRAGDGLDIISPEEAETVVIAGLGGDTIARIVGRAEEQGKRFSRYILSPNTHPEKVRALLVSSGLRITDDAVVREGGKDYPVIAAVRGEDSLDELQLLFGKFFAEDPGFPERARREAELLGRALTNAPAEAGKRRELLLRALSRSEK</sequence>